<accession>A0A7U7PR24</accession>
<dbReference type="RefSeq" id="WP_003263343.1">
    <property type="nucleotide sequence ID" value="NZ_LN651281.1"/>
</dbReference>
<dbReference type="PANTHER" id="PTHR43317:SF1">
    <property type="entry name" value="THERMOSPERMINE SYNTHASE ACAULIS5"/>
    <property type="match status" value="1"/>
</dbReference>
<evidence type="ECO:0000259" key="7">
    <source>
        <dbReference type="PROSITE" id="PS51006"/>
    </source>
</evidence>
<dbReference type="AlphaFoldDB" id="A0A7U7PR24"/>
<keyword evidence="9" id="KW-1185">Reference proteome</keyword>
<dbReference type="GO" id="GO:0005886">
    <property type="term" value="C:plasma membrane"/>
    <property type="evidence" value="ECO:0007669"/>
    <property type="project" value="UniProtKB-SubCell"/>
</dbReference>
<reference evidence="8" key="1">
    <citation type="submission" date="2014-11" db="EMBL/GenBank/DDBJ databases">
        <authorList>
            <person name="Genoscope - CEA"/>
        </authorList>
    </citation>
    <scope>NUCLEOTIDE SEQUENCE</scope>
    <source>
        <strain evidence="8">IPO1609</strain>
    </source>
</reference>
<keyword evidence="4 5" id="KW-0620">Polyamine biosynthesis</keyword>
<keyword evidence="5" id="KW-1133">Transmembrane helix</keyword>
<dbReference type="EMBL" id="LN651281">
    <property type="protein sequence ID" value="CEJ17611.1"/>
    <property type="molecule type" value="Genomic_DNA"/>
</dbReference>
<dbReference type="InterPro" id="IPR001045">
    <property type="entry name" value="Spermi_synthase"/>
</dbReference>
<evidence type="ECO:0000313" key="8">
    <source>
        <dbReference type="EMBL" id="CEJ17611.1"/>
    </source>
</evidence>
<dbReference type="UniPathway" id="UPA00248">
    <property type="reaction ID" value="UER00314"/>
</dbReference>
<evidence type="ECO:0000256" key="4">
    <source>
        <dbReference type="ARBA" id="ARBA00023115"/>
    </source>
</evidence>
<dbReference type="Gene3D" id="3.40.50.150">
    <property type="entry name" value="Vaccinia Virus protein VP39"/>
    <property type="match status" value="1"/>
</dbReference>
<feature type="transmembrane region" description="Helical" evidence="5">
    <location>
        <begin position="24"/>
        <end position="49"/>
    </location>
</feature>
<feature type="binding site" evidence="5">
    <location>
        <position position="335"/>
    </location>
    <ligand>
        <name>S-methyl-5'-thioadenosine</name>
        <dbReference type="ChEBI" id="CHEBI:17509"/>
    </ligand>
</feature>
<feature type="transmembrane region" description="Helical" evidence="5">
    <location>
        <begin position="214"/>
        <end position="235"/>
    </location>
</feature>
<feature type="transmembrane region" description="Helical" evidence="5">
    <location>
        <begin position="88"/>
        <end position="111"/>
    </location>
</feature>
<reference evidence="8" key="2">
    <citation type="submission" date="2022-04" db="EMBL/GenBank/DDBJ databases">
        <title>Genomic draft of R. solanacearum strain IPO1609, a phylotype IIB1/biovar 2/race 3 strain isolated from potato in Europe.</title>
        <authorList>
            <person name="Boucher C."/>
            <person name="Carrere S."/>
            <person name="Dossat C."/>
            <person name="Elbaz M."/>
            <person name="Genin S."/>
            <person name="Gouzy J."/>
            <person name="Prior P."/>
            <person name="Segurens B."/>
            <person name="Wincker P."/>
        </authorList>
    </citation>
    <scope>NUCLEOTIDE SEQUENCE</scope>
    <source>
        <strain evidence="8">IPO1609</strain>
    </source>
</reference>
<feature type="transmembrane region" description="Helical" evidence="5">
    <location>
        <begin position="117"/>
        <end position="136"/>
    </location>
</feature>
<comment type="pathway">
    <text evidence="5">Amine and polyamine biosynthesis; spermidine biosynthesis; spermidine from putrescine: step 1/1.</text>
</comment>
<dbReference type="GO" id="GO:0010487">
    <property type="term" value="F:thermospermine synthase activity"/>
    <property type="evidence" value="ECO:0007669"/>
    <property type="project" value="UniProtKB-ARBA"/>
</dbReference>
<protein>
    <recommendedName>
        <fullName evidence="5">Polyamine aminopropyltransferase</fullName>
    </recommendedName>
    <alternativeName>
        <fullName evidence="5">Putrescine aminopropyltransferase</fullName>
        <shortName evidence="5">PAPT</shortName>
    </alternativeName>
    <alternativeName>
        <fullName evidence="5">Spermidine synthase</fullName>
        <shortName evidence="5">SPDS</shortName>
        <shortName evidence="5">SPDSY</shortName>
        <ecNumber evidence="5">2.5.1.16</ecNumber>
    </alternativeName>
</protein>
<feature type="active site" description="Proton acceptor" evidence="5 6">
    <location>
        <position position="387"/>
    </location>
</feature>
<dbReference type="PROSITE" id="PS51006">
    <property type="entry name" value="PABS_2"/>
    <property type="match status" value="1"/>
</dbReference>
<evidence type="ECO:0000256" key="2">
    <source>
        <dbReference type="ARBA" id="ARBA00022679"/>
    </source>
</evidence>
<keyword evidence="5" id="KW-0472">Membrane</keyword>
<dbReference type="GO" id="GO:0004766">
    <property type="term" value="F:spermidine synthase activity"/>
    <property type="evidence" value="ECO:0007669"/>
    <property type="project" value="UniProtKB-UniRule"/>
</dbReference>
<feature type="transmembrane region" description="Helical" evidence="5">
    <location>
        <begin position="182"/>
        <end position="202"/>
    </location>
</feature>
<dbReference type="PANTHER" id="PTHR43317">
    <property type="entry name" value="THERMOSPERMINE SYNTHASE ACAULIS5"/>
    <property type="match status" value="1"/>
</dbReference>
<dbReference type="GO" id="GO:0008295">
    <property type="term" value="P:spermidine biosynthetic process"/>
    <property type="evidence" value="ECO:0007669"/>
    <property type="project" value="UniProtKB-UniRule"/>
</dbReference>
<comment type="similarity">
    <text evidence="1 5">Belongs to the spermidine/spermine synthase family.</text>
</comment>
<comment type="function">
    <text evidence="5">Catalyzes the irreversible transfer of a propylamine group from the amino donor S-adenosylmethioninamine (decarboxy-AdoMet) to putrescine (1,4-diaminobutane) to yield spermidine.</text>
</comment>
<dbReference type="SUPFAM" id="SSF53335">
    <property type="entry name" value="S-adenosyl-L-methionine-dependent methyltransferases"/>
    <property type="match status" value="1"/>
</dbReference>
<comment type="catalytic activity">
    <reaction evidence="5">
        <text>S-adenosyl 3-(methylsulfanyl)propylamine + putrescine = S-methyl-5'-thioadenosine + spermidine + H(+)</text>
        <dbReference type="Rhea" id="RHEA:12721"/>
        <dbReference type="ChEBI" id="CHEBI:15378"/>
        <dbReference type="ChEBI" id="CHEBI:17509"/>
        <dbReference type="ChEBI" id="CHEBI:57443"/>
        <dbReference type="ChEBI" id="CHEBI:57834"/>
        <dbReference type="ChEBI" id="CHEBI:326268"/>
        <dbReference type="EC" id="2.5.1.16"/>
    </reaction>
</comment>
<dbReference type="InterPro" id="IPR029063">
    <property type="entry name" value="SAM-dependent_MTases_sf"/>
</dbReference>
<dbReference type="EC" id="2.5.1.16" evidence="5"/>
<gene>
    <name evidence="8" type="primary">speE2</name>
    <name evidence="5" type="synonym">speE</name>
    <name evidence="8" type="ORF">RSIPO_04306</name>
</gene>
<dbReference type="InterPro" id="IPR030374">
    <property type="entry name" value="PABS"/>
</dbReference>
<feature type="domain" description="PABS" evidence="7">
    <location>
        <begin position="227"/>
        <end position="466"/>
    </location>
</feature>
<name>A0A7U7PR24_RALSL</name>
<dbReference type="HAMAP" id="MF_00198">
    <property type="entry name" value="Spermidine_synth"/>
    <property type="match status" value="1"/>
</dbReference>
<feature type="binding site" evidence="5">
    <location>
        <position position="315"/>
    </location>
    <ligand>
        <name>spermidine</name>
        <dbReference type="ChEBI" id="CHEBI:57834"/>
    </ligand>
</feature>
<feature type="binding site" evidence="5">
    <location>
        <begin position="369"/>
        <end position="370"/>
    </location>
    <ligand>
        <name>S-methyl-5'-thioadenosine</name>
        <dbReference type="ChEBI" id="CHEBI:17509"/>
    </ligand>
</feature>
<dbReference type="Proteomes" id="UP000053470">
    <property type="component" value="Unassembled WGS sequence"/>
</dbReference>
<feature type="binding site" evidence="5">
    <location>
        <position position="291"/>
    </location>
    <ligand>
        <name>spermidine</name>
        <dbReference type="ChEBI" id="CHEBI:57834"/>
    </ligand>
</feature>
<evidence type="ECO:0000256" key="1">
    <source>
        <dbReference type="ARBA" id="ARBA00007867"/>
    </source>
</evidence>
<comment type="subcellular location">
    <subcellularLocation>
        <location evidence="5">Cell membrane</location>
        <topology evidence="5">Multi-pass membrane protein</topology>
    </subcellularLocation>
</comment>
<dbReference type="NCBIfam" id="NF002956">
    <property type="entry name" value="PRK03612.1"/>
    <property type="match status" value="1"/>
</dbReference>
<organism evidence="8 9">
    <name type="scientific">Ralstonia solanacearum IPO1609</name>
    <dbReference type="NCBI Taxonomy" id="564066"/>
    <lineage>
        <taxon>Bacteria</taxon>
        <taxon>Pseudomonadati</taxon>
        <taxon>Pseudomonadota</taxon>
        <taxon>Betaproteobacteria</taxon>
        <taxon>Burkholderiales</taxon>
        <taxon>Burkholderiaceae</taxon>
        <taxon>Ralstonia</taxon>
        <taxon>Ralstonia solanacearum species complex</taxon>
    </lineage>
</organism>
<dbReference type="Pfam" id="PF01564">
    <property type="entry name" value="Spermine_synth"/>
    <property type="match status" value="1"/>
</dbReference>
<keyword evidence="5" id="KW-1003">Cell membrane</keyword>
<comment type="subunit">
    <text evidence="5">Homodimer or homotetramer.</text>
</comment>
<feature type="transmembrane region" description="Helical" evidence="5">
    <location>
        <begin position="55"/>
        <end position="76"/>
    </location>
</feature>
<evidence type="ECO:0000256" key="6">
    <source>
        <dbReference type="PROSITE-ProRule" id="PRU00354"/>
    </source>
</evidence>
<keyword evidence="3 5" id="KW-0745">Spermidine biosynthesis</keyword>
<keyword evidence="2 5" id="KW-0808">Transferase</keyword>
<sequence>MPTPQPDAIDTSPPPLSPDRGNALLVLAVFVVASCGLAYELIAGALASYLLGDSILQFSSIIGAYLFAMGIGSWVSRYVADEALLARFVDLELLVGLFGGVSAAALFLLFALESAPFRLVLYALVTVIGVLVGMEIPLVMRMLHRRQAKFSDLVSRVLTFDYLGALAVSLLFPLVLAPRLGLVRTGFLFGLCNTAIAAWTLWHFRAELGLSARLRGAMAWRAGVVGAMLLAGFAASDRLTHWSERALFGDEIIHAISSPYQRLVVTRWKDDLRLYINGNLQFSSRDEYRYHEALVLPALESVRGARRVLVLGGGDGLALRQILKYPQIEHVTLVDLDPRMTNLFSHAEALVALNQHAFSDPRVTVVNADAGQWLQTAADMFDVAIVDFPDPSNFSIGKLYSVPFYRLLSRHVADTGLVVIQATSPYFAPRSYWCVDATLKEAGYRTWPYHALVPSFGEWGFILAAPGRADFRPPTSYRVPTRFLDADTTHQMFSFAPDMPRPQVEPNRLNNQSLVRYFEEDWHGVLR</sequence>
<comment type="caution">
    <text evidence="5">Lacks conserved residue(s) required for the propagation of feature annotation.</text>
</comment>
<keyword evidence="5" id="KW-0812">Transmembrane</keyword>
<feature type="transmembrane region" description="Helical" evidence="5">
    <location>
        <begin position="157"/>
        <end position="176"/>
    </location>
</feature>
<evidence type="ECO:0000256" key="3">
    <source>
        <dbReference type="ARBA" id="ARBA00023066"/>
    </source>
</evidence>
<proteinExistence type="inferred from homology"/>
<dbReference type="CDD" id="cd02440">
    <property type="entry name" value="AdoMet_MTases"/>
    <property type="match status" value="1"/>
</dbReference>
<evidence type="ECO:0000313" key="9">
    <source>
        <dbReference type="Proteomes" id="UP000053470"/>
    </source>
</evidence>
<evidence type="ECO:0000256" key="5">
    <source>
        <dbReference type="HAMAP-Rule" id="MF_00198"/>
    </source>
</evidence>
<feature type="binding site" evidence="5">
    <location>
        <position position="261"/>
    </location>
    <ligand>
        <name>S-methyl-5'-thioadenosine</name>
        <dbReference type="ChEBI" id="CHEBI:17509"/>
    </ligand>
</feature>